<evidence type="ECO:0000256" key="5">
    <source>
        <dbReference type="ARBA" id="ARBA00034617"/>
    </source>
</evidence>
<dbReference type="GO" id="GO:0016787">
    <property type="term" value="F:hydrolase activity"/>
    <property type="evidence" value="ECO:0007669"/>
    <property type="project" value="UniProtKB-KW"/>
</dbReference>
<gene>
    <name evidence="9" type="ORF">MCOR_12561</name>
</gene>
<dbReference type="GO" id="GO:0000724">
    <property type="term" value="P:double-strand break repair via homologous recombination"/>
    <property type="evidence" value="ECO:0007669"/>
    <property type="project" value="TreeGrafter"/>
</dbReference>
<dbReference type="PANTHER" id="PTHR13710">
    <property type="entry name" value="DNA HELICASE RECQ FAMILY MEMBER"/>
    <property type="match status" value="1"/>
</dbReference>
<dbReference type="SUPFAM" id="SSF52540">
    <property type="entry name" value="P-loop containing nucleoside triphosphate hydrolases"/>
    <property type="match status" value="1"/>
</dbReference>
<name>A0A6J8B1S3_MYTCO</name>
<comment type="similarity">
    <text evidence="1">Belongs to the helicase family. RecQ subfamily.</text>
</comment>
<evidence type="ECO:0000256" key="3">
    <source>
        <dbReference type="ARBA" id="ARBA00023235"/>
    </source>
</evidence>
<dbReference type="EC" id="5.6.2.4" evidence="6"/>
<dbReference type="InterPro" id="IPR027417">
    <property type="entry name" value="P-loop_NTPase"/>
</dbReference>
<dbReference type="InterPro" id="IPR006935">
    <property type="entry name" value="Helicase/UvrB_N"/>
</dbReference>
<dbReference type="PROSITE" id="PS51194">
    <property type="entry name" value="HELICASE_CTER"/>
    <property type="match status" value="1"/>
</dbReference>
<dbReference type="GO" id="GO:0005737">
    <property type="term" value="C:cytoplasm"/>
    <property type="evidence" value="ECO:0007669"/>
    <property type="project" value="TreeGrafter"/>
</dbReference>
<dbReference type="EMBL" id="CACVKT020002154">
    <property type="protein sequence ID" value="CAC5375611.1"/>
    <property type="molecule type" value="Genomic_DNA"/>
</dbReference>
<evidence type="ECO:0000256" key="1">
    <source>
        <dbReference type="ARBA" id="ARBA00005446"/>
    </source>
</evidence>
<evidence type="ECO:0000256" key="6">
    <source>
        <dbReference type="ARBA" id="ARBA00034808"/>
    </source>
</evidence>
<sequence length="429" mass="48091">MITYADKNLTDKIDIVNCLNDDFISVEEKLIPNPHSNFESEKINNYVKSKINDNTLFSLYTVTNGDVLKYLTNLEIDKSTGTDGVGPRLSKVSISIIVDSLTHIINLSLCTGIFEKLGRVNNKVLVVSPLNSIMEEQSEKLKKINVKAVQLSQKCQESLNASIILTHPEGLLVAENGVKLLRALEGKVGAIVIDECHKIDDCPEKTNLKLIVCEKIKGSSYEKIENIYKSQIDQLVVEGNNFPVTLMFMPMEYIAHAMSYAYHIFGGVNKITVNNAVFGCLYSNQDPEIMKCIITDLQSVQPRFRLVFTTTVVGMGFDPPSVTQVIHCKPHRSVTNYLQEIGRAGRRGQMSTATLYYTNMDLARNLPGIQDDIICYCRHKACYRECLLEIFGYKKSSSSPEGCLCCSFCSLECRCENCQLVRVVDEMNL</sequence>
<dbReference type="InterPro" id="IPR001650">
    <property type="entry name" value="Helicase_C-like"/>
</dbReference>
<keyword evidence="4" id="KW-0539">Nucleus</keyword>
<accession>A0A6J8B1S3</accession>
<keyword evidence="9" id="KW-0378">Hydrolase</keyword>
<evidence type="ECO:0000259" key="8">
    <source>
        <dbReference type="PROSITE" id="PS51194"/>
    </source>
</evidence>
<dbReference type="SMART" id="SM00490">
    <property type="entry name" value="HELICc"/>
    <property type="match status" value="1"/>
</dbReference>
<dbReference type="GO" id="GO:0003677">
    <property type="term" value="F:DNA binding"/>
    <property type="evidence" value="ECO:0007669"/>
    <property type="project" value="UniProtKB-KW"/>
</dbReference>
<dbReference type="Pfam" id="PF04851">
    <property type="entry name" value="ResIII"/>
    <property type="match status" value="1"/>
</dbReference>
<dbReference type="Pfam" id="PF00271">
    <property type="entry name" value="Helicase_C"/>
    <property type="match status" value="1"/>
</dbReference>
<dbReference type="Proteomes" id="UP000507470">
    <property type="component" value="Unassembled WGS sequence"/>
</dbReference>
<keyword evidence="10" id="KW-1185">Reference proteome</keyword>
<comment type="catalytic activity">
    <reaction evidence="5">
        <text>Couples ATP hydrolysis with the unwinding of duplex DNA by translocating in the 3'-5' direction.</text>
        <dbReference type="EC" id="5.6.2.4"/>
    </reaction>
</comment>
<dbReference type="OrthoDB" id="6088661at2759"/>
<evidence type="ECO:0000256" key="7">
    <source>
        <dbReference type="ARBA" id="ARBA00044542"/>
    </source>
</evidence>
<dbReference type="AlphaFoldDB" id="A0A6J8B1S3"/>
<evidence type="ECO:0000313" key="10">
    <source>
        <dbReference type="Proteomes" id="UP000507470"/>
    </source>
</evidence>
<dbReference type="GO" id="GO:0005524">
    <property type="term" value="F:ATP binding"/>
    <property type="evidence" value="ECO:0007669"/>
    <property type="project" value="InterPro"/>
</dbReference>
<feature type="domain" description="Helicase C-terminal" evidence="8">
    <location>
        <begin position="231"/>
        <end position="388"/>
    </location>
</feature>
<dbReference type="GO" id="GO:0005634">
    <property type="term" value="C:nucleus"/>
    <property type="evidence" value="ECO:0007669"/>
    <property type="project" value="TreeGrafter"/>
</dbReference>
<dbReference type="GO" id="GO:0043138">
    <property type="term" value="F:3'-5' DNA helicase activity"/>
    <property type="evidence" value="ECO:0007669"/>
    <property type="project" value="UniProtKB-EC"/>
</dbReference>
<proteinExistence type="inferred from homology"/>
<dbReference type="GO" id="GO:0005694">
    <property type="term" value="C:chromosome"/>
    <property type="evidence" value="ECO:0007669"/>
    <property type="project" value="TreeGrafter"/>
</dbReference>
<protein>
    <recommendedName>
        <fullName evidence="6">DNA 3'-5' helicase</fullName>
        <ecNumber evidence="6">5.6.2.4</ecNumber>
    </recommendedName>
    <alternativeName>
        <fullName evidence="7">DNA 3'-5' helicase BLM</fullName>
    </alternativeName>
</protein>
<dbReference type="Gene3D" id="3.40.50.300">
    <property type="entry name" value="P-loop containing nucleotide triphosphate hydrolases"/>
    <property type="match status" value="2"/>
</dbReference>
<dbReference type="PANTHER" id="PTHR13710:SF153">
    <property type="entry name" value="RECQ-LIKE DNA HELICASE BLM"/>
    <property type="match status" value="1"/>
</dbReference>
<organism evidence="9 10">
    <name type="scientific">Mytilus coruscus</name>
    <name type="common">Sea mussel</name>
    <dbReference type="NCBI Taxonomy" id="42192"/>
    <lineage>
        <taxon>Eukaryota</taxon>
        <taxon>Metazoa</taxon>
        <taxon>Spiralia</taxon>
        <taxon>Lophotrochozoa</taxon>
        <taxon>Mollusca</taxon>
        <taxon>Bivalvia</taxon>
        <taxon>Autobranchia</taxon>
        <taxon>Pteriomorphia</taxon>
        <taxon>Mytilida</taxon>
        <taxon>Mytiloidea</taxon>
        <taxon>Mytilidae</taxon>
        <taxon>Mytilinae</taxon>
        <taxon>Mytilus</taxon>
    </lineage>
</organism>
<keyword evidence="2" id="KW-0238">DNA-binding</keyword>
<dbReference type="GO" id="GO:0009378">
    <property type="term" value="F:four-way junction helicase activity"/>
    <property type="evidence" value="ECO:0007669"/>
    <property type="project" value="TreeGrafter"/>
</dbReference>
<keyword evidence="3" id="KW-0413">Isomerase</keyword>
<evidence type="ECO:0000256" key="4">
    <source>
        <dbReference type="ARBA" id="ARBA00023242"/>
    </source>
</evidence>
<evidence type="ECO:0000313" key="9">
    <source>
        <dbReference type="EMBL" id="CAC5375611.1"/>
    </source>
</evidence>
<evidence type="ECO:0000256" key="2">
    <source>
        <dbReference type="ARBA" id="ARBA00023125"/>
    </source>
</evidence>
<reference evidence="9 10" key="1">
    <citation type="submission" date="2020-06" db="EMBL/GenBank/DDBJ databases">
        <authorList>
            <person name="Li R."/>
            <person name="Bekaert M."/>
        </authorList>
    </citation>
    <scope>NUCLEOTIDE SEQUENCE [LARGE SCALE GENOMIC DNA]</scope>
    <source>
        <strain evidence="10">wild</strain>
    </source>
</reference>